<dbReference type="PANTHER" id="PTHR10887">
    <property type="entry name" value="DNA2/NAM7 HELICASE FAMILY"/>
    <property type="match status" value="1"/>
</dbReference>
<name>A0A1G2U314_9BACT</name>
<dbReference type="FunFam" id="3.40.960.10:FF:000002">
    <property type="entry name" value="DNA helicase related protein"/>
    <property type="match status" value="1"/>
</dbReference>
<dbReference type="InterPro" id="IPR049468">
    <property type="entry name" value="Restrct_endonuc-II-like_dom"/>
</dbReference>
<feature type="domain" description="DNA2/NAM7 helicase helicase" evidence="2">
    <location>
        <begin position="300"/>
        <end position="363"/>
    </location>
</feature>
<evidence type="ECO:0000313" key="5">
    <source>
        <dbReference type="EMBL" id="OHB03874.1"/>
    </source>
</evidence>
<accession>A0A1G2U314</accession>
<dbReference type="Gene3D" id="3.40.960.10">
    <property type="entry name" value="VSR Endonuclease"/>
    <property type="match status" value="1"/>
</dbReference>
<dbReference type="GO" id="GO:0004386">
    <property type="term" value="F:helicase activity"/>
    <property type="evidence" value="ECO:0007669"/>
    <property type="project" value="InterPro"/>
</dbReference>
<comment type="caution">
    <text evidence="5">The sequence shown here is derived from an EMBL/GenBank/DDBJ whole genome shotgun (WGS) entry which is preliminary data.</text>
</comment>
<feature type="domain" description="Restriction endonuclease type II-like" evidence="4">
    <location>
        <begin position="1250"/>
        <end position="1342"/>
    </location>
</feature>
<dbReference type="Pfam" id="PF13086">
    <property type="entry name" value="AAA_11"/>
    <property type="match status" value="2"/>
</dbReference>
<evidence type="ECO:0000313" key="6">
    <source>
        <dbReference type="Proteomes" id="UP000179283"/>
    </source>
</evidence>
<evidence type="ECO:0000259" key="2">
    <source>
        <dbReference type="Pfam" id="PF13086"/>
    </source>
</evidence>
<organism evidence="5 6">
    <name type="scientific">Candidatus Zambryskibacteria bacterium RIFCSPLOWO2_01_FULL_43_17</name>
    <dbReference type="NCBI Taxonomy" id="1802760"/>
    <lineage>
        <taxon>Bacteria</taxon>
        <taxon>Candidatus Zambryskiibacteriota</taxon>
    </lineage>
</organism>
<reference evidence="5 6" key="1">
    <citation type="journal article" date="2016" name="Nat. Commun.">
        <title>Thousands of microbial genomes shed light on interconnected biogeochemical processes in an aquifer system.</title>
        <authorList>
            <person name="Anantharaman K."/>
            <person name="Brown C.T."/>
            <person name="Hug L.A."/>
            <person name="Sharon I."/>
            <person name="Castelle C.J."/>
            <person name="Probst A.J."/>
            <person name="Thomas B.C."/>
            <person name="Singh A."/>
            <person name="Wilkins M.J."/>
            <person name="Karaoz U."/>
            <person name="Brodie E.L."/>
            <person name="Williams K.H."/>
            <person name="Hubbard S.S."/>
            <person name="Banfield J.F."/>
        </authorList>
    </citation>
    <scope>NUCLEOTIDE SEQUENCE [LARGE SCALE GENOMIC DNA]</scope>
</reference>
<feature type="domain" description="DNA2/NAM7 helicase-like C-terminal" evidence="3">
    <location>
        <begin position="1019"/>
        <end position="1203"/>
    </location>
</feature>
<dbReference type="EMBL" id="MHWD01000015">
    <property type="protein sequence ID" value="OHB03874.1"/>
    <property type="molecule type" value="Genomic_DNA"/>
</dbReference>
<sequence>MTKFDVEKIRSQLKRWQEKLLDMSKSNPLLGLNRARAAKFKIKSPDIFALFQQLVIESNELRMPLVKKVKKKAENDLFNQNEPDEEKEVYKIEEGDIEIEISTPADLKRKLRRIYDNSRTTVEERGVVTLYAAFGVIRWSDDALGDSVSPILLVPCEFIYKGPSVALRLRMADEEIQINPAILYYFREKHKIDLSEFQEGFDQKELNQDSLTTLLKNIKRAIGEQKWQVAEEVWLGTFSFESLVLYQDLKLLAEQACSNKLIAAFAHAIKGTEESSEALGEDLDSLKTPDMVPVSTLPADSSQLKALTYASMGRHLVIHGPPGTGKSQTISNIIADALGKNKKVLFVSAKMAALNVVFDRLKKEGLGQFCLEAHGTKAGKMKIIEELKSTLESDNYNNTGPLGEELGALRRTREQLNEYVIALHAIINPMGTSVFRAIGGFARLQKAPDVRGTLPWENVLEVSKDELVACLDAFSGVAQMSELFNSRSSHPWRGFTLLDHNIQLQEQIEVDLKFLLQSFKDIEAIVKRLKKLLPIQSFTYEDLSALTPALDAISRVTKLPENWWSDDTAKITKKEKFFSEASSLAKEYKGKELQYSQFSTLPFKETAELLSDVDGAFKQWKNRISISYFRWQRKVKQKLQPNVKGGFRNFQNYYQITKRLSEIEDWFKKKTSLLTEEVSPDNLKDADVLKKVVSDCQATLLLRDVLSNRNWKKSKITSIDSEISNAAAALVSLLSYHSKSINEAAGKIDKLWPNGFAGKNLILQTPITQFQTRADEILNNLDKLRDWTLLQRAMKRCEYLGLSSFLDVRDVNAKSLPDAFEKRFLKIWISAAISRTPCLAEFSGLKQQELISKFKILDAKIRRLANLHIKASVAANSRGVKTARSDFGNGSEIGILKHEMQKKKRVKPLRKLFNEIPHVLQALKPCMLMSPISVSTFLRPETFHFDLVIFDEASQLPVQEAIPSILRANQVIVAGDPNQLPPTSFFEASLIGDDMENYEEDLESLLDDCVATSKPIFEEEYLKWHYRSRDERLINFSNYYFYDNKLITFPPPHTDNDGRGVRLEYTPDGVWDRGRSRTNRKEARKAAQLAIEHFKKFPDRSLGIVALNTTQREAIEEALEEERSKYLELEPFFNSSQEEPFFVKSLENVQGDERDVLIISVGYGKDRDGALTLNFGPLNMEGGWRRLNVLVTRAKWQVVLITSLRSAELHRVNPQNRGAVALKNYIEYAEREGTLPPEPAQSTDGETNDFEDSVRAALMERGFTVDAQVGAGIFRIDLAIRDPRDQSRYLIGIECDGATYHSSRVARDRDLLREEILRGMGWKLHRIWSTEWFQNRDTAIKLTLDNIERAMSRDKTESVPAASLAETDFDFKPMPAPQIKKKYQTGIPYKKYNRRHRRETLMRNTNTSRLEGILIDLVDFEGPIHEDVLHERLKEVFGVAKIGANISSNVKEALGSVRYDKKIELKKSFIWKRGKESKTFRIPGDNIKRPICYISSQEIALAILYLVEDQFGIMREQIPQAVARVFEIVRTDPDENDRIREIVDELIEKKQLVPNGNRVNLA</sequence>
<dbReference type="Pfam" id="PF13195">
    <property type="entry name" value="DUF4011"/>
    <property type="match status" value="1"/>
</dbReference>
<dbReference type="InterPro" id="IPR047187">
    <property type="entry name" value="SF1_C_Upf1"/>
</dbReference>
<evidence type="ECO:0000259" key="1">
    <source>
        <dbReference type="Pfam" id="PF11784"/>
    </source>
</evidence>
<dbReference type="PANTHER" id="PTHR10887:SF530">
    <property type="entry name" value="SUPERFAMILY I DNA HELICASES"/>
    <property type="match status" value="1"/>
</dbReference>
<dbReference type="InterPro" id="IPR025103">
    <property type="entry name" value="DUF4011"/>
</dbReference>
<dbReference type="Pfam" id="PF18741">
    <property type="entry name" value="MTES_1575"/>
    <property type="match status" value="1"/>
</dbReference>
<protein>
    <recommendedName>
        <fullName evidence="7">RAP domain-containing protein</fullName>
    </recommendedName>
</protein>
<evidence type="ECO:0008006" key="7">
    <source>
        <dbReference type="Google" id="ProtNLM"/>
    </source>
</evidence>
<dbReference type="InterPro" id="IPR027417">
    <property type="entry name" value="P-loop_NTPase"/>
</dbReference>
<dbReference type="InterPro" id="IPR041679">
    <property type="entry name" value="DNA2/NAM7-like_C"/>
</dbReference>
<dbReference type="InterPro" id="IPR045055">
    <property type="entry name" value="DNA2/NAM7-like"/>
</dbReference>
<dbReference type="Pfam" id="PF13087">
    <property type="entry name" value="AAA_12"/>
    <property type="match status" value="1"/>
</dbReference>
<dbReference type="InterPro" id="IPR041677">
    <property type="entry name" value="DNA2/NAM7_AAA_11"/>
</dbReference>
<dbReference type="SUPFAM" id="SSF52980">
    <property type="entry name" value="Restriction endonuclease-like"/>
    <property type="match status" value="1"/>
</dbReference>
<dbReference type="FunFam" id="3.40.50.300:FF:002063">
    <property type="entry name" value="DNA helicase related protein"/>
    <property type="match status" value="1"/>
</dbReference>
<proteinExistence type="predicted"/>
<feature type="domain" description="DNA2/NAM7 helicase helicase" evidence="2">
    <location>
        <begin position="944"/>
        <end position="984"/>
    </location>
</feature>
<evidence type="ECO:0000259" key="4">
    <source>
        <dbReference type="Pfam" id="PF18741"/>
    </source>
</evidence>
<dbReference type="InterPro" id="IPR011335">
    <property type="entry name" value="Restrct_endonuc-II-like"/>
</dbReference>
<evidence type="ECO:0000259" key="3">
    <source>
        <dbReference type="Pfam" id="PF13087"/>
    </source>
</evidence>
<dbReference type="Gene3D" id="3.40.50.300">
    <property type="entry name" value="P-loop containing nucleotide triphosphate hydrolases"/>
    <property type="match status" value="3"/>
</dbReference>
<dbReference type="InterPro" id="IPR021754">
    <property type="entry name" value="DUF3320"/>
</dbReference>
<dbReference type="Proteomes" id="UP000179283">
    <property type="component" value="Unassembled WGS sequence"/>
</dbReference>
<feature type="domain" description="DUF3320" evidence="1">
    <location>
        <begin position="1403"/>
        <end position="1447"/>
    </location>
</feature>
<gene>
    <name evidence="5" type="ORF">A2920_01095</name>
</gene>
<dbReference type="CDD" id="cd18808">
    <property type="entry name" value="SF1_C_Upf1"/>
    <property type="match status" value="1"/>
</dbReference>
<dbReference type="Pfam" id="PF11784">
    <property type="entry name" value="DUF3320"/>
    <property type="match status" value="1"/>
</dbReference>
<dbReference type="SUPFAM" id="SSF52540">
    <property type="entry name" value="P-loop containing nucleoside triphosphate hydrolases"/>
    <property type="match status" value="1"/>
</dbReference>